<feature type="repeat" description="Solcar" evidence="20">
    <location>
        <begin position="119"/>
        <end position="172"/>
    </location>
</feature>
<evidence type="ECO:0000256" key="15">
    <source>
        <dbReference type="ARBA" id="ARBA00048003"/>
    </source>
</evidence>
<comment type="catalytic activity">
    <reaction evidence="17">
        <text>2-oxoheptanedioate(in) + 2-oxoglutarate(out) = 2-oxoheptanedioate(out) + 2-oxoglutarate(in)</text>
        <dbReference type="Rhea" id="RHEA:71755"/>
        <dbReference type="ChEBI" id="CHEBI:16810"/>
        <dbReference type="ChEBI" id="CHEBI:72701"/>
    </reaction>
</comment>
<dbReference type="InterPro" id="IPR023395">
    <property type="entry name" value="MCP_dom_sf"/>
</dbReference>
<comment type="catalytic activity">
    <reaction evidence="18">
        <text>glutarate(in) + 2-oxoglutarate(out) = glutarate(out) + 2-oxoglutarate(in)</text>
        <dbReference type="Rhea" id="RHEA:71751"/>
        <dbReference type="ChEBI" id="CHEBI:16810"/>
        <dbReference type="ChEBI" id="CHEBI:30921"/>
    </reaction>
</comment>
<gene>
    <name evidence="22" type="ORF">GBAR_LOCUS24702</name>
</gene>
<evidence type="ECO:0000256" key="2">
    <source>
        <dbReference type="ARBA" id="ARBA00006375"/>
    </source>
</evidence>
<comment type="caution">
    <text evidence="22">The sequence shown here is derived from an EMBL/GenBank/DDBJ whole genome shotgun (WGS) entry which is preliminary data.</text>
</comment>
<comment type="catalytic activity">
    <reaction evidence="16">
        <text>L-2-aminoadipate(in) + 2-oxoglutarate(out) = L-2-aminoadipate(out) + 2-oxoglutarate(in)</text>
        <dbReference type="Rhea" id="RHEA:71747"/>
        <dbReference type="ChEBI" id="CHEBI:16810"/>
        <dbReference type="ChEBI" id="CHEBI:58672"/>
    </reaction>
</comment>
<keyword evidence="3 21" id="KW-0813">Transport</keyword>
<dbReference type="InterPro" id="IPR018108">
    <property type="entry name" value="MCP_transmembrane"/>
</dbReference>
<dbReference type="InterPro" id="IPR051752">
    <property type="entry name" value="Mito_2-oxodicarb_carrier"/>
</dbReference>
<comment type="catalytic activity">
    <reaction evidence="14">
        <text>heptanedioate(in) + 2-oxoglutarate(out) = heptanedioate(out) + 2-oxoglutarate(in)</text>
        <dbReference type="Rhea" id="RHEA:71759"/>
        <dbReference type="ChEBI" id="CHEBI:16810"/>
        <dbReference type="ChEBI" id="CHEBI:36165"/>
    </reaction>
</comment>
<comment type="subcellular location">
    <subcellularLocation>
        <location evidence="1">Mitochondrion inner membrane</location>
        <topology evidence="1">Multi-pass membrane protein</topology>
    </subcellularLocation>
</comment>
<keyword evidence="5" id="KW-0677">Repeat</keyword>
<feature type="repeat" description="Solcar" evidence="20">
    <location>
        <begin position="1"/>
        <end position="70"/>
    </location>
</feature>
<keyword evidence="7" id="KW-1133">Transmembrane helix</keyword>
<evidence type="ECO:0000256" key="17">
    <source>
        <dbReference type="ARBA" id="ARBA00048581"/>
    </source>
</evidence>
<dbReference type="EMBL" id="CASHTH010003402">
    <property type="protein sequence ID" value="CAI8044569.1"/>
    <property type="molecule type" value="Genomic_DNA"/>
</dbReference>
<proteinExistence type="inferred from homology"/>
<evidence type="ECO:0000256" key="9">
    <source>
        <dbReference type="ARBA" id="ARBA00023136"/>
    </source>
</evidence>
<evidence type="ECO:0000256" key="13">
    <source>
        <dbReference type="ARBA" id="ARBA00046087"/>
    </source>
</evidence>
<evidence type="ECO:0000256" key="10">
    <source>
        <dbReference type="ARBA" id="ARBA00036018"/>
    </source>
</evidence>
<dbReference type="AlphaFoldDB" id="A0AA35TB51"/>
<evidence type="ECO:0000256" key="8">
    <source>
        <dbReference type="ARBA" id="ARBA00023128"/>
    </source>
</evidence>
<evidence type="ECO:0000313" key="23">
    <source>
        <dbReference type="Proteomes" id="UP001174909"/>
    </source>
</evidence>
<name>A0AA35TB51_GEOBA</name>
<keyword evidence="4 20" id="KW-0812">Transmembrane</keyword>
<evidence type="ECO:0000256" key="16">
    <source>
        <dbReference type="ARBA" id="ARBA00048303"/>
    </source>
</evidence>
<evidence type="ECO:0000256" key="4">
    <source>
        <dbReference type="ARBA" id="ARBA00022692"/>
    </source>
</evidence>
<dbReference type="PANTHER" id="PTHR46356">
    <property type="entry name" value="MITOCHONDRIAL 2-OXODICARBOXYLATE CARRIER"/>
    <property type="match status" value="1"/>
</dbReference>
<evidence type="ECO:0000256" key="3">
    <source>
        <dbReference type="ARBA" id="ARBA00022448"/>
    </source>
</evidence>
<dbReference type="PROSITE" id="PS50920">
    <property type="entry name" value="SOLCAR"/>
    <property type="match status" value="2"/>
</dbReference>
<keyword evidence="6" id="KW-0999">Mitochondrion inner membrane</keyword>
<keyword evidence="23" id="KW-1185">Reference proteome</keyword>
<evidence type="ECO:0000256" key="20">
    <source>
        <dbReference type="PROSITE-ProRule" id="PRU00282"/>
    </source>
</evidence>
<evidence type="ECO:0000256" key="6">
    <source>
        <dbReference type="ARBA" id="ARBA00022792"/>
    </source>
</evidence>
<dbReference type="PANTHER" id="PTHR46356:SF1">
    <property type="entry name" value="MITOCHONDRIAL 2-OXODICARBOXYLATE CARRIER"/>
    <property type="match status" value="1"/>
</dbReference>
<comment type="catalytic activity">
    <reaction evidence="19">
        <text>hexanedioate(in) + 2-oxoglutarate(out) = hexanedioate(out) + 2-oxoglutarate(in)</text>
        <dbReference type="Rhea" id="RHEA:71743"/>
        <dbReference type="ChEBI" id="CHEBI:16810"/>
        <dbReference type="ChEBI" id="CHEBI:17128"/>
    </reaction>
</comment>
<evidence type="ECO:0000256" key="1">
    <source>
        <dbReference type="ARBA" id="ARBA00004448"/>
    </source>
</evidence>
<sequence length="172" mass="18919">MQPIDVVKTRFQIQGVTSDPSRYTSILDCITRMIRNEGFFSLYKGILPPVVADTPKRAAKFLVFESSKSACASVNFTGPWSLVTAGLASGTVEGAIIAPFERVKVYIQVQRQRMSEKQDSIPLRLCLGFTAGALSSLGNLPVDVAKSRIQASQSPKYTRTFPTILTVWREEG</sequence>
<evidence type="ECO:0000256" key="18">
    <source>
        <dbReference type="ARBA" id="ARBA00048920"/>
    </source>
</evidence>
<dbReference type="Proteomes" id="UP001174909">
    <property type="component" value="Unassembled WGS sequence"/>
</dbReference>
<dbReference type="Gene3D" id="1.50.40.10">
    <property type="entry name" value="Mitochondrial carrier domain"/>
    <property type="match status" value="2"/>
</dbReference>
<evidence type="ECO:0000256" key="11">
    <source>
        <dbReference type="ARBA" id="ARBA00039747"/>
    </source>
</evidence>
<accession>A0AA35TB51</accession>
<evidence type="ECO:0000256" key="14">
    <source>
        <dbReference type="ARBA" id="ARBA00047537"/>
    </source>
</evidence>
<comment type="catalytic activity">
    <reaction evidence="10">
        <text>2-oxoadipate(in) + 2-oxoglutarate(out) = 2-oxoadipate(out) + 2-oxoglutarate(in)</text>
        <dbReference type="Rhea" id="RHEA:71739"/>
        <dbReference type="ChEBI" id="CHEBI:16810"/>
        <dbReference type="ChEBI" id="CHEBI:57499"/>
    </reaction>
</comment>
<evidence type="ECO:0000256" key="19">
    <source>
        <dbReference type="ARBA" id="ARBA00048998"/>
    </source>
</evidence>
<dbReference type="Pfam" id="PF00153">
    <property type="entry name" value="Mito_carr"/>
    <property type="match status" value="3"/>
</dbReference>
<evidence type="ECO:0000256" key="21">
    <source>
        <dbReference type="RuleBase" id="RU000488"/>
    </source>
</evidence>
<evidence type="ECO:0000256" key="7">
    <source>
        <dbReference type="ARBA" id="ARBA00022989"/>
    </source>
</evidence>
<reference evidence="22" key="1">
    <citation type="submission" date="2023-03" db="EMBL/GenBank/DDBJ databases">
        <authorList>
            <person name="Steffen K."/>
            <person name="Cardenas P."/>
        </authorList>
    </citation>
    <scope>NUCLEOTIDE SEQUENCE</scope>
</reference>
<evidence type="ECO:0000256" key="5">
    <source>
        <dbReference type="ARBA" id="ARBA00022737"/>
    </source>
</evidence>
<keyword evidence="9 20" id="KW-0472">Membrane</keyword>
<comment type="function">
    <text evidence="13">Transports dicarboxylates across the inner membranes of mitochondria by a counter-exchange mechanism. Can transport 2-oxoadipate (2-oxohexanedioate), 2-oxoglutarate, adipate (hexanedioate), glutarate, and to a lesser extent, pimelate (heptanedioate), 2-oxopimelate (2-oxoheptanedioate), 2-aminoadipate (2-aminohexanedioate), oxaloacetate, and citrate. Plays a central role in catabolism of lysine, hydroxylysine, and tryptophan, by transporting common metabolite intermediates (such as 2-oxoadipate) into the mitochondria, where it is converted into acetyl-CoA and can enter the citric acid (TCA) cycle.</text>
</comment>
<dbReference type="SUPFAM" id="SSF103506">
    <property type="entry name" value="Mitochondrial carrier"/>
    <property type="match status" value="1"/>
</dbReference>
<protein>
    <recommendedName>
        <fullName evidence="11">Mitochondrial 2-oxodicarboxylate carrier</fullName>
    </recommendedName>
    <alternativeName>
        <fullName evidence="12">Solute carrier family 25 member 21</fullName>
    </alternativeName>
</protein>
<organism evidence="22 23">
    <name type="scientific">Geodia barretti</name>
    <name type="common">Barrett's horny sponge</name>
    <dbReference type="NCBI Taxonomy" id="519541"/>
    <lineage>
        <taxon>Eukaryota</taxon>
        <taxon>Metazoa</taxon>
        <taxon>Porifera</taxon>
        <taxon>Demospongiae</taxon>
        <taxon>Heteroscleromorpha</taxon>
        <taxon>Tetractinellida</taxon>
        <taxon>Astrophorina</taxon>
        <taxon>Geodiidae</taxon>
        <taxon>Geodia</taxon>
    </lineage>
</organism>
<evidence type="ECO:0000256" key="12">
    <source>
        <dbReference type="ARBA" id="ARBA00041874"/>
    </source>
</evidence>
<comment type="catalytic activity">
    <reaction evidence="15">
        <text>citrate(in) + 2-oxoglutarate(out) = citrate(out) + 2-oxoglutarate(in)</text>
        <dbReference type="Rhea" id="RHEA:71763"/>
        <dbReference type="ChEBI" id="CHEBI:16810"/>
        <dbReference type="ChEBI" id="CHEBI:16947"/>
    </reaction>
</comment>
<keyword evidence="8" id="KW-0496">Mitochondrion</keyword>
<comment type="similarity">
    <text evidence="2 21">Belongs to the mitochondrial carrier (TC 2.A.29) family.</text>
</comment>
<evidence type="ECO:0000313" key="22">
    <source>
        <dbReference type="EMBL" id="CAI8044569.1"/>
    </source>
</evidence>
<dbReference type="GO" id="GO:0005743">
    <property type="term" value="C:mitochondrial inner membrane"/>
    <property type="evidence" value="ECO:0007669"/>
    <property type="project" value="UniProtKB-SubCell"/>
</dbReference>